<reference evidence="15 16" key="1">
    <citation type="submission" date="2016-02" db="EMBL/GenBank/DDBJ databases">
        <title>Band-tailed pigeon sequencing and assembly.</title>
        <authorList>
            <person name="Soares A.E."/>
            <person name="Novak B.J."/>
            <person name="Rice E.S."/>
            <person name="O'Connell B."/>
            <person name="Chang D."/>
            <person name="Weber S."/>
            <person name="Shapiro B."/>
        </authorList>
    </citation>
    <scope>NUCLEOTIDE SEQUENCE [LARGE SCALE GENOMIC DNA]</scope>
    <source>
        <strain evidence="15">BTP2013</strain>
        <tissue evidence="15">Blood</tissue>
    </source>
</reference>
<keyword evidence="6" id="KW-0964">Secreted</keyword>
<evidence type="ECO:0000259" key="13">
    <source>
        <dbReference type="Pfam" id="PF18102"/>
    </source>
</evidence>
<feature type="region of interest" description="Disordered" evidence="11">
    <location>
        <begin position="795"/>
        <end position="826"/>
    </location>
</feature>
<feature type="coiled-coil region" evidence="10">
    <location>
        <begin position="33"/>
        <end position="67"/>
    </location>
</feature>
<dbReference type="GO" id="GO:0045087">
    <property type="term" value="P:innate immune response"/>
    <property type="evidence" value="ECO:0007669"/>
    <property type="project" value="UniProtKB-KW"/>
</dbReference>
<dbReference type="Pfam" id="PF07292">
    <property type="entry name" value="NID"/>
    <property type="match status" value="2"/>
</dbReference>
<evidence type="ECO:0000313" key="15">
    <source>
        <dbReference type="EMBL" id="OPJ74553.1"/>
    </source>
</evidence>
<evidence type="ECO:0000259" key="14">
    <source>
        <dbReference type="Pfam" id="PF23222"/>
    </source>
</evidence>
<dbReference type="GO" id="GO:0045088">
    <property type="term" value="P:regulation of innate immune response"/>
    <property type="evidence" value="ECO:0007669"/>
    <property type="project" value="UniProtKB-ARBA"/>
</dbReference>
<keyword evidence="16" id="KW-1185">Reference proteome</keyword>
<dbReference type="OrthoDB" id="527344at2759"/>
<evidence type="ECO:0000259" key="12">
    <source>
        <dbReference type="Pfam" id="PF07292"/>
    </source>
</evidence>
<feature type="region of interest" description="Disordered" evidence="11">
    <location>
        <begin position="1"/>
        <end position="27"/>
    </location>
</feature>
<dbReference type="FunFam" id="3.30.70.330:FF:000300">
    <property type="entry name" value="Interferon-induced protein 35"/>
    <property type="match status" value="1"/>
</dbReference>
<evidence type="ECO:0000256" key="5">
    <source>
        <dbReference type="ARBA" id="ARBA00022490"/>
    </source>
</evidence>
<keyword evidence="8" id="KW-0391">Immunity</keyword>
<evidence type="ECO:0000256" key="4">
    <source>
        <dbReference type="ARBA" id="ARBA00010081"/>
    </source>
</evidence>
<proteinExistence type="inferred from homology"/>
<sequence length="1294" mass="142365">MDSEEDSFIQLSQPGELEGDTPEGTPAQIRQEIERCKELCSALEQDHAKLQAAKEAVEQRTRDLREEGELLRKTLEQQKILSRDEVEYWQMDIFLAKEERDRLSLEKQVLEKKLEEARQRFCWEDPVTMLPALPEKKMVFKGLETNKEDVNKLILTPLVRYPLLGGSALITFEKAEVAQTIIDLKEHVVELSCGEELEELDCCKVRVQAAPVELLLPSALEIGLTRSSRTILVSDLPSLGIPEEALLDKLELFFSKTKNGGGEVESREFLDNSNQVVLTFVQDGVAEPLIARGRMQVLIGKGKYDIKISPYMSGDVIDLQLQPSRCPRTVLLSGIPDVLGQEAMRDTLEIHFQKASRGGGEVDALAYVPAGRQAVAVFTEDLPADRLADKLTIHFLRSRNGGGEIAELRVLPGPPPCALIAFEAPEVAQRVLEAKDHVLSVGGKKYPLEVTAHVAELSPDEIFIRACMIVDYGKLPAGKTLLKNLRKGYSNVQFNFDSKNMYCIVKGPFTELQAFSRELLGSLNLKNQAEGEILLPDSSHVAKETRMSDHQRVRDPLEATGGTAKLPNWDQVWEKAPQVPSPRGPVDGEAVEQLEDFSLVMDSDIYLYMQRFCAAEYQGVLHRHHVDVVDVSSDGIAILYLQSSTGTPGDMDALRQARLALQQLYQRLELSLRKEKIAKAGLEMDSQAFKALTRDLQKLYPQLLCHEDEKQLYLIGNLVDVSQAKQNLQDFGSRRSAAHAAGSSLPSHPATSRTAEAALHKPKVPVDTSTSKLGPGKPELKTELKLAANFSTLKADRSQASQGPLLNEDPPLAQLSGKHLPETDALGDPAALTQQHQPRGSPTDVVLGSAAEFQLKDPKEWDHVRGVARLRHKAPSPFGGKENSATRHPGDSKGSGPIRTHPLTGTSGTFDTTRASSALDSKPSDSRPVLRRSNSFSLPRPKEGDKPQGAGGGVSEEMSLDSLQWCYLKDAHRAAIDELCRDGGVQISEQRAGDCTVLTLRAAGGNKLFHAKWKVEALVQKCPDLACQSMSYSELGVDGPDDVALSALCSLLQRNNHQIVLSKDKHKLHVVCPKEMLPGVTEAFHMFSSRRLRAPKSSSLSPGPESTGRSSVAQDTVLGAALPDSLESLQMGLQQLNISDKAEHTGVPRAFQPSDAEEKRSPSPWRLQQTLGQEETDDHSLPGYYRDPTLQVGYSIPDGVQGVGDPRPGQPYKGGSFCAFLPDNRDGQKTAMLLKKAFERGLTFQIKSHNGEERVTWGLIPHKTSWDGGRARNGYPDSQYLREVCTVLEKLGIA</sequence>
<comment type="similarity">
    <text evidence="4">Belongs to the NMI family.</text>
</comment>
<dbReference type="InterPro" id="IPR009909">
    <property type="entry name" value="Nmi/IFP35_dom"/>
</dbReference>
<evidence type="ECO:0000256" key="7">
    <source>
        <dbReference type="ARBA" id="ARBA00022588"/>
    </source>
</evidence>
<evidence type="ECO:0000313" key="16">
    <source>
        <dbReference type="Proteomes" id="UP000190648"/>
    </source>
</evidence>
<evidence type="ECO:0000256" key="10">
    <source>
        <dbReference type="SAM" id="Coils"/>
    </source>
</evidence>
<dbReference type="Gene3D" id="3.30.70.330">
    <property type="match status" value="2"/>
</dbReference>
<comment type="subcellular location">
    <subcellularLocation>
        <location evidence="2">Cytoplasm</location>
    </subcellularLocation>
    <subcellularLocation>
        <location evidence="1">Nucleus</location>
    </subcellularLocation>
    <subcellularLocation>
        <location evidence="3">Secreted</location>
    </subcellularLocation>
</comment>
<feature type="compositionally biased region" description="Polar residues" evidence="11">
    <location>
        <begin position="745"/>
        <end position="754"/>
    </location>
</feature>
<evidence type="ECO:0000256" key="1">
    <source>
        <dbReference type="ARBA" id="ARBA00004123"/>
    </source>
</evidence>
<feature type="domain" description="PAR14-like first RRM" evidence="14">
    <location>
        <begin position="383"/>
        <end position="450"/>
    </location>
</feature>
<gene>
    <name evidence="15" type="primary">IFI35</name>
    <name evidence="15" type="ORF">AV530_001402</name>
</gene>
<dbReference type="Proteomes" id="UP000190648">
    <property type="component" value="Unassembled WGS sequence"/>
</dbReference>
<dbReference type="InterPro" id="IPR057051">
    <property type="entry name" value="PARP14_RPM_1"/>
</dbReference>
<dbReference type="InterPro" id="IPR039396">
    <property type="entry name" value="Deltex_C"/>
</dbReference>
<dbReference type="GO" id="GO:0005737">
    <property type="term" value="C:cytoplasm"/>
    <property type="evidence" value="ECO:0007669"/>
    <property type="project" value="UniProtKB-SubCell"/>
</dbReference>
<feature type="domain" description="Deltex C-terminal" evidence="13">
    <location>
        <begin position="1176"/>
        <end position="1293"/>
    </location>
</feature>
<dbReference type="STRING" id="372326.A0A1V4JQV8"/>
<comment type="caution">
    <text evidence="15">The sequence shown here is derived from an EMBL/GenBank/DDBJ whole genome shotgun (WGS) entry which is preliminary data.</text>
</comment>
<feature type="region of interest" description="Disordered" evidence="11">
    <location>
        <begin position="1139"/>
        <end position="1165"/>
    </location>
</feature>
<dbReference type="PANTHER" id="PTHR15225:SF1">
    <property type="entry name" value="INTERFERON-INDUCED 35 KDA PROTEIN"/>
    <property type="match status" value="1"/>
</dbReference>
<evidence type="ECO:0000256" key="3">
    <source>
        <dbReference type="ARBA" id="ARBA00004613"/>
    </source>
</evidence>
<protein>
    <submittedName>
        <fullName evidence="15">Interferon-induced protein</fullName>
    </submittedName>
</protein>
<dbReference type="InterPro" id="IPR039399">
    <property type="entry name" value="Deltex_C_sf"/>
</dbReference>
<evidence type="ECO:0000256" key="11">
    <source>
        <dbReference type="SAM" id="MobiDB-lite"/>
    </source>
</evidence>
<name>A0A1V4JQV8_PATFA</name>
<feature type="coiled-coil region" evidence="10">
    <location>
        <begin position="93"/>
        <end position="120"/>
    </location>
</feature>
<dbReference type="GO" id="GO:0016567">
    <property type="term" value="P:protein ubiquitination"/>
    <property type="evidence" value="ECO:0007669"/>
    <property type="project" value="UniProtKB-UniPathway"/>
</dbReference>
<evidence type="ECO:0000256" key="8">
    <source>
        <dbReference type="ARBA" id="ARBA00022859"/>
    </source>
</evidence>
<feature type="domain" description="NID" evidence="12">
    <location>
        <begin position="276"/>
        <end position="363"/>
    </location>
</feature>
<accession>A0A1V4JQV8</accession>
<feature type="domain" description="NID" evidence="12">
    <location>
        <begin position="168"/>
        <end position="266"/>
    </location>
</feature>
<feature type="region of interest" description="Disordered" evidence="11">
    <location>
        <begin position="730"/>
        <end position="779"/>
    </location>
</feature>
<dbReference type="Gene3D" id="3.30.390.130">
    <property type="match status" value="1"/>
</dbReference>
<evidence type="ECO:0000256" key="9">
    <source>
        <dbReference type="ARBA" id="ARBA00023242"/>
    </source>
</evidence>
<dbReference type="Pfam" id="PF23222">
    <property type="entry name" value="RRM_PARP14_1"/>
    <property type="match status" value="1"/>
</dbReference>
<keyword evidence="7" id="KW-0399">Innate immunity</keyword>
<evidence type="ECO:0000256" key="2">
    <source>
        <dbReference type="ARBA" id="ARBA00004496"/>
    </source>
</evidence>
<feature type="compositionally biased region" description="Polar residues" evidence="11">
    <location>
        <begin position="903"/>
        <end position="919"/>
    </location>
</feature>
<dbReference type="InterPro" id="IPR012677">
    <property type="entry name" value="Nucleotide-bd_a/b_plait_sf"/>
</dbReference>
<feature type="compositionally biased region" description="Low complexity" evidence="11">
    <location>
        <begin position="734"/>
        <end position="744"/>
    </location>
</feature>
<keyword evidence="9" id="KW-0539">Nucleus</keyword>
<feature type="region of interest" description="Disordered" evidence="11">
    <location>
        <begin position="871"/>
        <end position="955"/>
    </location>
</feature>
<dbReference type="GO" id="GO:0005615">
    <property type="term" value="C:extracellular space"/>
    <property type="evidence" value="ECO:0007669"/>
    <property type="project" value="UniProtKB-ARBA"/>
</dbReference>
<feature type="region of interest" description="Disordered" evidence="11">
    <location>
        <begin position="1093"/>
        <end position="1112"/>
    </location>
</feature>
<dbReference type="Pfam" id="PF18102">
    <property type="entry name" value="DTC"/>
    <property type="match status" value="1"/>
</dbReference>
<keyword evidence="10" id="KW-0175">Coiled coil</keyword>
<organism evidence="15 16">
    <name type="scientific">Patagioenas fasciata monilis</name>
    <dbReference type="NCBI Taxonomy" id="372326"/>
    <lineage>
        <taxon>Eukaryota</taxon>
        <taxon>Metazoa</taxon>
        <taxon>Chordata</taxon>
        <taxon>Craniata</taxon>
        <taxon>Vertebrata</taxon>
        <taxon>Euteleostomi</taxon>
        <taxon>Archelosauria</taxon>
        <taxon>Archosauria</taxon>
        <taxon>Dinosauria</taxon>
        <taxon>Saurischia</taxon>
        <taxon>Theropoda</taxon>
        <taxon>Coelurosauria</taxon>
        <taxon>Aves</taxon>
        <taxon>Neognathae</taxon>
        <taxon>Neoaves</taxon>
        <taxon>Columbimorphae</taxon>
        <taxon>Columbiformes</taxon>
        <taxon>Columbidae</taxon>
        <taxon>Patagioenas</taxon>
    </lineage>
</organism>
<dbReference type="PANTHER" id="PTHR15225">
    <property type="entry name" value="INTERFERON-INDUCED PROTEIN 35/NMI N-MYC/STAT INTERACTING PROTEIN"/>
    <property type="match status" value="1"/>
</dbReference>
<evidence type="ECO:0000256" key="6">
    <source>
        <dbReference type="ARBA" id="ARBA00022525"/>
    </source>
</evidence>
<dbReference type="GO" id="GO:0005634">
    <property type="term" value="C:nucleus"/>
    <property type="evidence" value="ECO:0007669"/>
    <property type="project" value="UniProtKB-SubCell"/>
</dbReference>
<dbReference type="UniPathway" id="UPA00143"/>
<keyword evidence="5" id="KW-0963">Cytoplasm</keyword>
<dbReference type="EMBL" id="LSYS01006700">
    <property type="protein sequence ID" value="OPJ74553.1"/>
    <property type="molecule type" value="Genomic_DNA"/>
</dbReference>